<keyword evidence="1" id="KW-1133">Transmembrane helix</keyword>
<protein>
    <submittedName>
        <fullName evidence="2">Uncharacterized protein</fullName>
    </submittedName>
</protein>
<dbReference type="RefSeq" id="WP_200750524.1">
    <property type="nucleotide sequence ID" value="NZ_JAEOAH010000055.1"/>
</dbReference>
<feature type="transmembrane region" description="Helical" evidence="1">
    <location>
        <begin position="26"/>
        <end position="45"/>
    </location>
</feature>
<evidence type="ECO:0000313" key="2">
    <source>
        <dbReference type="EMBL" id="MBK3497221.1"/>
    </source>
</evidence>
<sequence>MSILLIICMPLSYVSTFIPLYILKMVLIGCISHYNSLMASVYHIFAKIFSRKKYKIFLVEVNQTLIDFEEVTGLSEDECSGYIIQKYIKYLRKGAASNLNECTILLQDEELINQNKEMIYNLKSTKREMESIKYEIRRL</sequence>
<keyword evidence="1" id="KW-0812">Transmembrane</keyword>
<dbReference type="Proteomes" id="UP000618943">
    <property type="component" value="Unassembled WGS sequence"/>
</dbReference>
<comment type="caution">
    <text evidence="2">The sequence shown here is derived from an EMBL/GenBank/DDBJ whole genome shotgun (WGS) entry which is preliminary data.</text>
</comment>
<accession>A0ABS1HCP1</accession>
<organism evidence="2 3">
    <name type="scientific">Viridibacillus soli</name>
    <dbReference type="NCBI Taxonomy" id="2798301"/>
    <lineage>
        <taxon>Bacteria</taxon>
        <taxon>Bacillati</taxon>
        <taxon>Bacillota</taxon>
        <taxon>Bacilli</taxon>
        <taxon>Bacillales</taxon>
        <taxon>Caryophanaceae</taxon>
        <taxon>Viridibacillus</taxon>
    </lineage>
</organism>
<keyword evidence="3" id="KW-1185">Reference proteome</keyword>
<evidence type="ECO:0000313" key="3">
    <source>
        <dbReference type="Proteomes" id="UP000618943"/>
    </source>
</evidence>
<gene>
    <name evidence="2" type="ORF">JFL43_20805</name>
</gene>
<keyword evidence="1" id="KW-0472">Membrane</keyword>
<dbReference type="EMBL" id="JAEOAH010000055">
    <property type="protein sequence ID" value="MBK3497221.1"/>
    <property type="molecule type" value="Genomic_DNA"/>
</dbReference>
<name>A0ABS1HCP1_9BACL</name>
<reference evidence="2 3" key="1">
    <citation type="submission" date="2020-12" db="EMBL/GenBank/DDBJ databases">
        <title>YIM B01967 draft genome.</title>
        <authorList>
            <person name="Yan X."/>
        </authorList>
    </citation>
    <scope>NUCLEOTIDE SEQUENCE [LARGE SCALE GENOMIC DNA]</scope>
    <source>
        <strain evidence="2 3">YIM B01967</strain>
    </source>
</reference>
<proteinExistence type="predicted"/>
<evidence type="ECO:0000256" key="1">
    <source>
        <dbReference type="SAM" id="Phobius"/>
    </source>
</evidence>